<protein>
    <submittedName>
        <fullName evidence="2">Uncharacterized protein</fullName>
    </submittedName>
</protein>
<organism evidence="2 3">
    <name type="scientific">Streptomyces kaempferi</name>
    <dbReference type="NCBI Taxonomy" id="333725"/>
    <lineage>
        <taxon>Bacteria</taxon>
        <taxon>Bacillati</taxon>
        <taxon>Actinomycetota</taxon>
        <taxon>Actinomycetes</taxon>
        <taxon>Kitasatosporales</taxon>
        <taxon>Streptomycetaceae</taxon>
        <taxon>Streptomyces</taxon>
    </lineage>
</organism>
<sequence length="75" mass="7907">MTGPEHYLEGERLLAGTDVPADPEQGMGARHDPPSQIDVVTAIGHFLAALTASHAASAHPQSTSWDHAIDPKEPT</sequence>
<comment type="caution">
    <text evidence="2">The sequence shown here is derived from an EMBL/GenBank/DDBJ whole genome shotgun (WGS) entry which is preliminary data.</text>
</comment>
<feature type="compositionally biased region" description="Basic and acidic residues" evidence="1">
    <location>
        <begin position="1"/>
        <end position="12"/>
    </location>
</feature>
<accession>A0ABW3XKT9</accession>
<proteinExistence type="predicted"/>
<feature type="region of interest" description="Disordered" evidence="1">
    <location>
        <begin position="53"/>
        <end position="75"/>
    </location>
</feature>
<reference evidence="3" key="1">
    <citation type="journal article" date="2019" name="Int. J. Syst. Evol. Microbiol.">
        <title>The Global Catalogue of Microorganisms (GCM) 10K type strain sequencing project: providing services to taxonomists for standard genome sequencing and annotation.</title>
        <authorList>
            <consortium name="The Broad Institute Genomics Platform"/>
            <consortium name="The Broad Institute Genome Sequencing Center for Infectious Disease"/>
            <person name="Wu L."/>
            <person name="Ma J."/>
        </authorList>
    </citation>
    <scope>NUCLEOTIDE SEQUENCE [LARGE SCALE GENOMIC DNA]</scope>
    <source>
        <strain evidence="3">CGMCC 4.7020</strain>
    </source>
</reference>
<evidence type="ECO:0000256" key="1">
    <source>
        <dbReference type="SAM" id="MobiDB-lite"/>
    </source>
</evidence>
<feature type="region of interest" description="Disordered" evidence="1">
    <location>
        <begin position="1"/>
        <end position="35"/>
    </location>
</feature>
<gene>
    <name evidence="2" type="ORF">ACFQ5X_28165</name>
</gene>
<dbReference type="RefSeq" id="WP_381329061.1">
    <property type="nucleotide sequence ID" value="NZ_JBHTMM010000041.1"/>
</dbReference>
<dbReference type="Proteomes" id="UP001597058">
    <property type="component" value="Unassembled WGS sequence"/>
</dbReference>
<name>A0ABW3XKT9_9ACTN</name>
<evidence type="ECO:0000313" key="2">
    <source>
        <dbReference type="EMBL" id="MFD1309721.1"/>
    </source>
</evidence>
<evidence type="ECO:0000313" key="3">
    <source>
        <dbReference type="Proteomes" id="UP001597058"/>
    </source>
</evidence>
<keyword evidence="3" id="KW-1185">Reference proteome</keyword>
<dbReference type="EMBL" id="JBHTMM010000041">
    <property type="protein sequence ID" value="MFD1309721.1"/>
    <property type="molecule type" value="Genomic_DNA"/>
</dbReference>